<comment type="similarity">
    <text evidence="2 10">Belongs to the transketolase family. DXPS subfamily.</text>
</comment>
<dbReference type="SUPFAM" id="SSF52922">
    <property type="entry name" value="TK C-terminal domain-like"/>
    <property type="match status" value="1"/>
</dbReference>
<comment type="cofactor">
    <cofactor evidence="10">
        <name>thiamine diphosphate</name>
        <dbReference type="ChEBI" id="CHEBI:58937"/>
    </cofactor>
    <text evidence="10">Binds 1 thiamine pyrophosphate per subunit.</text>
</comment>
<evidence type="ECO:0000256" key="8">
    <source>
        <dbReference type="ARBA" id="ARBA00023052"/>
    </source>
</evidence>
<dbReference type="NCBIfam" id="TIGR00204">
    <property type="entry name" value="dxs"/>
    <property type="match status" value="1"/>
</dbReference>
<keyword evidence="13" id="KW-1185">Reference proteome</keyword>
<evidence type="ECO:0000259" key="11">
    <source>
        <dbReference type="SMART" id="SM00861"/>
    </source>
</evidence>
<dbReference type="Pfam" id="PF02780">
    <property type="entry name" value="Transketolase_C"/>
    <property type="match status" value="1"/>
</dbReference>
<evidence type="ECO:0000256" key="9">
    <source>
        <dbReference type="ARBA" id="ARBA00023229"/>
    </source>
</evidence>
<dbReference type="Proteomes" id="UP000243297">
    <property type="component" value="Unassembled WGS sequence"/>
</dbReference>
<dbReference type="GO" id="GO:0008661">
    <property type="term" value="F:1-deoxy-D-xylulose-5-phosphate synthase activity"/>
    <property type="evidence" value="ECO:0007669"/>
    <property type="project" value="UniProtKB-UniRule"/>
</dbReference>
<dbReference type="Gene3D" id="3.40.50.920">
    <property type="match status" value="1"/>
</dbReference>
<dbReference type="InterPro" id="IPR005477">
    <property type="entry name" value="Dxylulose-5-P_synthase"/>
</dbReference>
<comment type="pathway">
    <text evidence="1 10">Metabolic intermediate biosynthesis; 1-deoxy-D-xylulose 5-phosphate biosynthesis; 1-deoxy-D-xylulose 5-phosphate from D-glyceraldehyde 3-phosphate and pyruvate: step 1/1.</text>
</comment>
<dbReference type="PANTHER" id="PTHR43322:SF5">
    <property type="entry name" value="1-DEOXY-D-XYLULOSE-5-PHOSPHATE SYNTHASE, CHLOROPLASTIC"/>
    <property type="match status" value="1"/>
</dbReference>
<feature type="domain" description="Transketolase-like pyrimidine-binding" evidence="11">
    <location>
        <begin position="316"/>
        <end position="479"/>
    </location>
</feature>
<comment type="subunit">
    <text evidence="3 10">Homodimer.</text>
</comment>
<feature type="binding site" evidence="10">
    <location>
        <position position="173"/>
    </location>
    <ligand>
        <name>Mg(2+)</name>
        <dbReference type="ChEBI" id="CHEBI:18420"/>
    </ligand>
</feature>
<keyword evidence="4 10" id="KW-0808">Transferase</keyword>
<dbReference type="RefSeq" id="WP_078712395.1">
    <property type="nucleotide sequence ID" value="NZ_FUWY01000006.1"/>
</dbReference>
<dbReference type="InterPro" id="IPR005475">
    <property type="entry name" value="Transketolase-like_Pyr-bd"/>
</dbReference>
<dbReference type="EC" id="2.2.1.7" evidence="10"/>
<keyword evidence="9 10" id="KW-0414">Isoprene biosynthesis</keyword>
<dbReference type="Pfam" id="PF13292">
    <property type="entry name" value="DXP_synthase_N"/>
    <property type="match status" value="1"/>
</dbReference>
<dbReference type="GO" id="GO:0009228">
    <property type="term" value="P:thiamine biosynthetic process"/>
    <property type="evidence" value="ECO:0007669"/>
    <property type="project" value="UniProtKB-UniRule"/>
</dbReference>
<evidence type="ECO:0000256" key="10">
    <source>
        <dbReference type="HAMAP-Rule" id="MF_00315"/>
    </source>
</evidence>
<dbReference type="HAMAP" id="MF_00315">
    <property type="entry name" value="DXP_synth"/>
    <property type="match status" value="1"/>
</dbReference>
<feature type="binding site" evidence="10">
    <location>
        <position position="144"/>
    </location>
    <ligand>
        <name>Mg(2+)</name>
        <dbReference type="ChEBI" id="CHEBI:18420"/>
    </ligand>
</feature>
<dbReference type="InterPro" id="IPR009014">
    <property type="entry name" value="Transketo_C/PFOR_II"/>
</dbReference>
<dbReference type="GO" id="GO:0030976">
    <property type="term" value="F:thiamine pyrophosphate binding"/>
    <property type="evidence" value="ECO:0007669"/>
    <property type="project" value="UniProtKB-UniRule"/>
</dbReference>
<evidence type="ECO:0000256" key="3">
    <source>
        <dbReference type="ARBA" id="ARBA00011738"/>
    </source>
</evidence>
<evidence type="ECO:0000313" key="12">
    <source>
        <dbReference type="EMBL" id="SJZ90320.1"/>
    </source>
</evidence>
<keyword evidence="7 10" id="KW-0784">Thiamine biosynthesis</keyword>
<keyword evidence="8 10" id="KW-0786">Thiamine pyrophosphate</keyword>
<dbReference type="AlphaFoldDB" id="A0A1T4PFI3"/>
<evidence type="ECO:0000313" key="13">
    <source>
        <dbReference type="Proteomes" id="UP000243297"/>
    </source>
</evidence>
<proteinExistence type="inferred from homology"/>
<evidence type="ECO:0000256" key="1">
    <source>
        <dbReference type="ARBA" id="ARBA00004980"/>
    </source>
</evidence>
<dbReference type="UniPathway" id="UPA00064">
    <property type="reaction ID" value="UER00091"/>
</dbReference>
<dbReference type="GO" id="GO:0000287">
    <property type="term" value="F:magnesium ion binding"/>
    <property type="evidence" value="ECO:0007669"/>
    <property type="project" value="UniProtKB-UniRule"/>
</dbReference>
<feature type="binding site" evidence="10">
    <location>
        <begin position="113"/>
        <end position="115"/>
    </location>
    <ligand>
        <name>thiamine diphosphate</name>
        <dbReference type="ChEBI" id="CHEBI:58937"/>
    </ligand>
</feature>
<dbReference type="InterPro" id="IPR049557">
    <property type="entry name" value="Transketolase_CS"/>
</dbReference>
<dbReference type="GO" id="GO:0019288">
    <property type="term" value="P:isopentenyl diphosphate biosynthetic process, methylerythritol 4-phosphate pathway"/>
    <property type="evidence" value="ECO:0007669"/>
    <property type="project" value="TreeGrafter"/>
</dbReference>
<dbReference type="NCBIfam" id="NF003933">
    <property type="entry name" value="PRK05444.2-2"/>
    <property type="match status" value="1"/>
</dbReference>
<comment type="cofactor">
    <cofactor evidence="10">
        <name>Mg(2+)</name>
        <dbReference type="ChEBI" id="CHEBI:18420"/>
    </cofactor>
    <text evidence="10">Binds 1 Mg(2+) ion per subunit.</text>
</comment>
<dbReference type="CDD" id="cd02007">
    <property type="entry name" value="TPP_DXS"/>
    <property type="match status" value="1"/>
</dbReference>
<evidence type="ECO:0000256" key="6">
    <source>
        <dbReference type="ARBA" id="ARBA00022842"/>
    </source>
</evidence>
<name>A0A1T4PFI3_9FIRM</name>
<dbReference type="Gene3D" id="3.40.50.970">
    <property type="match status" value="2"/>
</dbReference>
<reference evidence="13" key="1">
    <citation type="submission" date="2017-02" db="EMBL/GenBank/DDBJ databases">
        <authorList>
            <person name="Varghese N."/>
            <person name="Submissions S."/>
        </authorList>
    </citation>
    <scope>NUCLEOTIDE SEQUENCE [LARGE SCALE GENOMIC DNA]</scope>
    <source>
        <strain evidence="13">ATCC 25662</strain>
    </source>
</reference>
<dbReference type="OrthoDB" id="9803371at2"/>
<organism evidence="12 13">
    <name type="scientific">Anaerorhabdus furcosa</name>
    <dbReference type="NCBI Taxonomy" id="118967"/>
    <lineage>
        <taxon>Bacteria</taxon>
        <taxon>Bacillati</taxon>
        <taxon>Bacillota</taxon>
        <taxon>Erysipelotrichia</taxon>
        <taxon>Erysipelotrichales</taxon>
        <taxon>Erysipelotrichaceae</taxon>
        <taxon>Anaerorhabdus</taxon>
    </lineage>
</organism>
<dbReference type="EMBL" id="FUWY01000006">
    <property type="protein sequence ID" value="SJZ90320.1"/>
    <property type="molecule type" value="Genomic_DNA"/>
</dbReference>
<dbReference type="GO" id="GO:0005829">
    <property type="term" value="C:cytosol"/>
    <property type="evidence" value="ECO:0007669"/>
    <property type="project" value="TreeGrafter"/>
</dbReference>
<evidence type="ECO:0000256" key="7">
    <source>
        <dbReference type="ARBA" id="ARBA00022977"/>
    </source>
</evidence>
<dbReference type="SMART" id="SM00861">
    <property type="entry name" value="Transket_pyr"/>
    <property type="match status" value="1"/>
</dbReference>
<comment type="catalytic activity">
    <reaction evidence="10">
        <text>D-glyceraldehyde 3-phosphate + pyruvate + H(+) = 1-deoxy-D-xylulose 5-phosphate + CO2</text>
        <dbReference type="Rhea" id="RHEA:12605"/>
        <dbReference type="ChEBI" id="CHEBI:15361"/>
        <dbReference type="ChEBI" id="CHEBI:15378"/>
        <dbReference type="ChEBI" id="CHEBI:16526"/>
        <dbReference type="ChEBI" id="CHEBI:57792"/>
        <dbReference type="ChEBI" id="CHEBI:59776"/>
        <dbReference type="EC" id="2.2.1.7"/>
    </reaction>
</comment>
<keyword evidence="5 10" id="KW-0479">Metal-binding</keyword>
<dbReference type="GO" id="GO:0016114">
    <property type="term" value="P:terpenoid biosynthetic process"/>
    <property type="evidence" value="ECO:0007669"/>
    <property type="project" value="UniProtKB-UniRule"/>
</dbReference>
<evidence type="ECO:0000256" key="2">
    <source>
        <dbReference type="ARBA" id="ARBA00011081"/>
    </source>
</evidence>
<dbReference type="InterPro" id="IPR029061">
    <property type="entry name" value="THDP-binding"/>
</dbReference>
<dbReference type="SUPFAM" id="SSF52518">
    <property type="entry name" value="Thiamin diphosphate-binding fold (THDP-binding)"/>
    <property type="match status" value="2"/>
</dbReference>
<evidence type="ECO:0000256" key="5">
    <source>
        <dbReference type="ARBA" id="ARBA00022723"/>
    </source>
</evidence>
<feature type="binding site" evidence="10">
    <location>
        <position position="72"/>
    </location>
    <ligand>
        <name>thiamine diphosphate</name>
        <dbReference type="ChEBI" id="CHEBI:58937"/>
    </ligand>
</feature>
<sequence>MDINKIQNPLFLKDLTIKECNTLANDIRSFLIDSVSKTGGHLSSNLGVVELTIALHKVFNSPEDKILFDVGHQSYIHKILTGRAKDFKTLRQYKGISGFQKREESDYDCWEAGHSSTVLSAALGMAVARDLEHKTYNVIPVVGDGSIVSGMSLEALNQIGSENKNMIIIFNDNNMSISQNVGALTNGFSKLRTSKPYTSFKTDVKSILKKNEAGKTLLAGMSAIKDKLKDSVVESGLFGEFGLEYLGPVDGHNIKDLIHILEAAKKHDGPVVVHVLTRKGKGYKPCENDKLGSWHGVGPFDVLTGKSLSSTPVGKLTWSEILSETLCRIAKTNEDVVAITPAMITGSKLEKFFAAFPTRSFDCGIAEEHATTFAAGLAIAGKRPYLCIYSSFLQRAYDQINHDICRMDLPVVIGIDRAGLVGEDGSTHHGVFDISMLKSIPNLILCQPKDGDEAQQLLVSAFMQNHPLAIRYPRGTEVYKPITTLEEIKMGSWTRFNTSDRTKCIVMTYGPEVDKVLTKIKSNDLPVEVINCRFFKPIDEDMLRQITNEKCPIVTYETDMLEGGLATSILEWACDHHLQLNLSRIGIQDEYITHGSLNQIRKEAGIDIETLFEKIDKLIK</sequence>
<keyword evidence="6 10" id="KW-0460">Magnesium</keyword>
<dbReference type="PROSITE" id="PS00801">
    <property type="entry name" value="TRANSKETOLASE_1"/>
    <property type="match status" value="1"/>
</dbReference>
<evidence type="ECO:0000256" key="4">
    <source>
        <dbReference type="ARBA" id="ARBA00022679"/>
    </source>
</evidence>
<feature type="binding site" evidence="10">
    <location>
        <position position="173"/>
    </location>
    <ligand>
        <name>thiamine diphosphate</name>
        <dbReference type="ChEBI" id="CHEBI:58937"/>
    </ligand>
</feature>
<dbReference type="PANTHER" id="PTHR43322">
    <property type="entry name" value="1-D-DEOXYXYLULOSE 5-PHOSPHATE SYNTHASE-RELATED"/>
    <property type="match status" value="1"/>
</dbReference>
<comment type="function">
    <text evidence="10">Catalyzes the acyloin condensation reaction between C atoms 2 and 3 of pyruvate and glyceraldehyde 3-phosphate to yield 1-deoxy-D-xylulose-5-phosphate (DXP).</text>
</comment>
<feature type="binding site" evidence="10">
    <location>
        <position position="367"/>
    </location>
    <ligand>
        <name>thiamine diphosphate</name>
        <dbReference type="ChEBI" id="CHEBI:58937"/>
    </ligand>
</feature>
<dbReference type="InterPro" id="IPR033248">
    <property type="entry name" value="Transketolase_C"/>
</dbReference>
<dbReference type="STRING" id="118967.SAMN02745191_1995"/>
<feature type="binding site" evidence="10">
    <location>
        <position position="283"/>
    </location>
    <ligand>
        <name>thiamine diphosphate</name>
        <dbReference type="ChEBI" id="CHEBI:58937"/>
    </ligand>
</feature>
<dbReference type="Pfam" id="PF02779">
    <property type="entry name" value="Transket_pyr"/>
    <property type="match status" value="1"/>
</dbReference>
<accession>A0A1T4PFI3</accession>
<feature type="binding site" evidence="10">
    <location>
        <begin position="145"/>
        <end position="146"/>
    </location>
    <ligand>
        <name>thiamine diphosphate</name>
        <dbReference type="ChEBI" id="CHEBI:58937"/>
    </ligand>
</feature>
<dbReference type="CDD" id="cd07033">
    <property type="entry name" value="TPP_PYR_DXS_TK_like"/>
    <property type="match status" value="1"/>
</dbReference>
<protein>
    <recommendedName>
        <fullName evidence="10">1-deoxy-D-xylulose-5-phosphate synthase</fullName>
        <ecNumber evidence="10">2.2.1.7</ecNumber>
    </recommendedName>
    <alternativeName>
        <fullName evidence="10">1-deoxyxylulose-5-phosphate synthase</fullName>
        <shortName evidence="10">DXP synthase</shortName>
        <shortName evidence="10">DXPS</shortName>
    </alternativeName>
</protein>
<gene>
    <name evidence="10" type="primary">dxs</name>
    <name evidence="12" type="ORF">SAMN02745191_1995</name>
</gene>